<evidence type="ECO:0000313" key="2">
    <source>
        <dbReference type="EMBL" id="CAH9089807.1"/>
    </source>
</evidence>
<dbReference type="AlphaFoldDB" id="A0A9P1EAE2"/>
<proteinExistence type="predicted"/>
<organism evidence="2 3">
    <name type="scientific">Cuscuta europaea</name>
    <name type="common">European dodder</name>
    <dbReference type="NCBI Taxonomy" id="41803"/>
    <lineage>
        <taxon>Eukaryota</taxon>
        <taxon>Viridiplantae</taxon>
        <taxon>Streptophyta</taxon>
        <taxon>Embryophyta</taxon>
        <taxon>Tracheophyta</taxon>
        <taxon>Spermatophyta</taxon>
        <taxon>Magnoliopsida</taxon>
        <taxon>eudicotyledons</taxon>
        <taxon>Gunneridae</taxon>
        <taxon>Pentapetalae</taxon>
        <taxon>asterids</taxon>
        <taxon>lamiids</taxon>
        <taxon>Solanales</taxon>
        <taxon>Convolvulaceae</taxon>
        <taxon>Cuscuteae</taxon>
        <taxon>Cuscuta</taxon>
        <taxon>Cuscuta subgen. Cuscuta</taxon>
    </lineage>
</organism>
<name>A0A9P1EAE2_CUSEU</name>
<evidence type="ECO:0000256" key="1">
    <source>
        <dbReference type="SAM" id="MobiDB-lite"/>
    </source>
</evidence>
<keyword evidence="3" id="KW-1185">Reference proteome</keyword>
<feature type="region of interest" description="Disordered" evidence="1">
    <location>
        <begin position="1"/>
        <end position="23"/>
    </location>
</feature>
<reference evidence="2" key="1">
    <citation type="submission" date="2022-07" db="EMBL/GenBank/DDBJ databases">
        <authorList>
            <person name="Macas J."/>
            <person name="Novak P."/>
            <person name="Neumann P."/>
        </authorList>
    </citation>
    <scope>NUCLEOTIDE SEQUENCE</scope>
</reference>
<comment type="caution">
    <text evidence="2">The sequence shown here is derived from an EMBL/GenBank/DDBJ whole genome shotgun (WGS) entry which is preliminary data.</text>
</comment>
<sequence length="156" mass="17476">MALHEHKGTLQRNGKQNSGKRLYMDDEKKRHIRRKVTYLDEEVHTTLVNLHVPELLQVSPIFGRHGLGQHVVAKDDIIKYTPADGIFYHLLVGGTGNLLAGPLRPWLLDERERLGSIASSSEVHNRTDINHTGNGKGAGLSSLGRRRRPLRLLGDV</sequence>
<protein>
    <submittedName>
        <fullName evidence="2">Uncharacterized protein</fullName>
    </submittedName>
</protein>
<evidence type="ECO:0000313" key="3">
    <source>
        <dbReference type="Proteomes" id="UP001152484"/>
    </source>
</evidence>
<feature type="compositionally biased region" description="Polar residues" evidence="1">
    <location>
        <begin position="10"/>
        <end position="19"/>
    </location>
</feature>
<dbReference type="EMBL" id="CAMAPE010000021">
    <property type="protein sequence ID" value="CAH9089807.1"/>
    <property type="molecule type" value="Genomic_DNA"/>
</dbReference>
<dbReference type="Proteomes" id="UP001152484">
    <property type="component" value="Unassembled WGS sequence"/>
</dbReference>
<accession>A0A9P1EAE2</accession>
<gene>
    <name evidence="2" type="ORF">CEURO_LOCUS10999</name>
</gene>